<dbReference type="RefSeq" id="WP_159402920.1">
    <property type="nucleotide sequence ID" value="NZ_CP033512.2"/>
</dbReference>
<dbReference type="AlphaFoldDB" id="A0A6P1LDI5"/>
<sequence length="88" mass="10586">MGIFSKKSKQDENLIVDDNWMRHDYILVDNNISPKDLKPYQRLIVLRKPTGEQKCVVDVSLPYEELKNYKQKLTLKVMQIYWMIKLQE</sequence>
<evidence type="ECO:0000313" key="2">
    <source>
        <dbReference type="Proteomes" id="UP000464283"/>
    </source>
</evidence>
<dbReference type="Proteomes" id="UP000464283">
    <property type="component" value="Chromosome"/>
</dbReference>
<organism evidence="1 2">
    <name type="scientific">Malacoplasma iowae 695</name>
    <dbReference type="NCBI Taxonomy" id="1048830"/>
    <lineage>
        <taxon>Bacteria</taxon>
        <taxon>Bacillati</taxon>
        <taxon>Mycoplasmatota</taxon>
        <taxon>Mycoplasmoidales</taxon>
        <taxon>Mycoplasmoidaceae</taxon>
        <taxon>Malacoplasma</taxon>
    </lineage>
</organism>
<accession>A0A6P1LDI5</accession>
<reference evidence="2" key="1">
    <citation type="submission" date="2018-11" db="EMBL/GenBank/DDBJ databases">
        <title>The first complete genome sequence of Mycoplasma iowae strain 695.</title>
        <authorList>
            <person name="Ghanem M."/>
            <person name="El-Gazzar M."/>
        </authorList>
    </citation>
    <scope>NUCLEOTIDE SEQUENCE [LARGE SCALE GENOMIC DNA]</scope>
    <source>
        <strain evidence="2">695</strain>
    </source>
</reference>
<proteinExistence type="predicted"/>
<protein>
    <submittedName>
        <fullName evidence="1">Uncharacterized protein</fullName>
    </submittedName>
</protein>
<evidence type="ECO:0000313" key="1">
    <source>
        <dbReference type="EMBL" id="QHG90267.1"/>
    </source>
</evidence>
<name>A0A6P1LDI5_MALIO</name>
<dbReference type="EMBL" id="CP033512">
    <property type="protein sequence ID" value="QHG90267.1"/>
    <property type="molecule type" value="Genomic_DNA"/>
</dbReference>
<gene>
    <name evidence="1" type="ORF">EER00_05335</name>
</gene>
<dbReference type="KEGG" id="miw:EER00_05335"/>